<evidence type="ECO:0000256" key="10">
    <source>
        <dbReference type="ARBA" id="ARBA00023180"/>
    </source>
</evidence>
<dbReference type="GO" id="GO:0008241">
    <property type="term" value="F:peptidyl-dipeptidase activity"/>
    <property type="evidence" value="ECO:0007669"/>
    <property type="project" value="UniProtKB-EC"/>
</dbReference>
<dbReference type="PRINTS" id="PR00791">
    <property type="entry name" value="PEPDIPTASEA"/>
</dbReference>
<evidence type="ECO:0000256" key="15">
    <source>
        <dbReference type="PIRSR" id="PIRSR601548-4"/>
    </source>
</evidence>
<evidence type="ECO:0000256" key="3">
    <source>
        <dbReference type="ARBA" id="ARBA00022670"/>
    </source>
</evidence>
<feature type="binding site" evidence="14">
    <location>
        <position position="52"/>
    </location>
    <ligand>
        <name>Zn(2+)</name>
        <dbReference type="ChEBI" id="CHEBI:29105"/>
        <label>1</label>
        <note>catalytic</note>
    </ligand>
</feature>
<dbReference type="Proteomes" id="UP001445076">
    <property type="component" value="Unassembled WGS sequence"/>
</dbReference>
<keyword evidence="7 14" id="KW-0862">Zinc</keyword>
<evidence type="ECO:0000256" key="12">
    <source>
        <dbReference type="ARBA" id="ARBA00039858"/>
    </source>
</evidence>
<reference evidence="20 21" key="1">
    <citation type="journal article" date="2024" name="BMC Genomics">
        <title>Genome assembly of redclaw crayfish (Cherax quadricarinatus) provides insights into its immune adaptation and hypoxia tolerance.</title>
        <authorList>
            <person name="Liu Z."/>
            <person name="Zheng J."/>
            <person name="Li H."/>
            <person name="Fang K."/>
            <person name="Wang S."/>
            <person name="He J."/>
            <person name="Zhou D."/>
            <person name="Weng S."/>
            <person name="Chi M."/>
            <person name="Gu Z."/>
            <person name="He J."/>
            <person name="Li F."/>
            <person name="Wang M."/>
        </authorList>
    </citation>
    <scope>NUCLEOTIDE SEQUENCE [LARGE SCALE GENOMIC DNA]</scope>
    <source>
        <strain evidence="20">ZL_2023a</strain>
    </source>
</reference>
<evidence type="ECO:0000256" key="18">
    <source>
        <dbReference type="PROSITE-ProRule" id="PRU01355"/>
    </source>
</evidence>
<protein>
    <recommendedName>
        <fullName evidence="12 19">Angiotensin-converting enzyme</fullName>
        <ecNumber evidence="19">3.4.-.-</ecNumber>
    </recommendedName>
</protein>
<dbReference type="Gene3D" id="1.10.1370.30">
    <property type="match status" value="1"/>
</dbReference>
<keyword evidence="3 19" id="KW-0645">Protease</keyword>
<evidence type="ECO:0000256" key="1">
    <source>
        <dbReference type="ARBA" id="ARBA00008139"/>
    </source>
</evidence>
<dbReference type="GO" id="GO:0006508">
    <property type="term" value="P:proteolysis"/>
    <property type="evidence" value="ECO:0007669"/>
    <property type="project" value="UniProtKB-KW"/>
</dbReference>
<comment type="similarity">
    <text evidence="1 18 19">Belongs to the peptidase M2 family.</text>
</comment>
<dbReference type="GO" id="GO:0008237">
    <property type="term" value="F:metallopeptidase activity"/>
    <property type="evidence" value="ECO:0007669"/>
    <property type="project" value="UniProtKB-KW"/>
</dbReference>
<dbReference type="AlphaFoldDB" id="A0AAW0WQ74"/>
<feature type="active site" description="Proton acceptor 1" evidence="13">
    <location>
        <position position="53"/>
    </location>
</feature>
<dbReference type="GO" id="GO:0046872">
    <property type="term" value="F:metal ion binding"/>
    <property type="evidence" value="ECO:0007669"/>
    <property type="project" value="UniProtKB-KW"/>
</dbReference>
<keyword evidence="21" id="KW-1185">Reference proteome</keyword>
<evidence type="ECO:0000256" key="2">
    <source>
        <dbReference type="ARBA" id="ARBA00022645"/>
    </source>
</evidence>
<keyword evidence="4 14" id="KW-0479">Metal-binding</keyword>
<evidence type="ECO:0000256" key="7">
    <source>
        <dbReference type="ARBA" id="ARBA00022833"/>
    </source>
</evidence>
<organism evidence="20 21">
    <name type="scientific">Cherax quadricarinatus</name>
    <name type="common">Australian red claw crayfish</name>
    <dbReference type="NCBI Taxonomy" id="27406"/>
    <lineage>
        <taxon>Eukaryota</taxon>
        <taxon>Metazoa</taxon>
        <taxon>Ecdysozoa</taxon>
        <taxon>Arthropoda</taxon>
        <taxon>Crustacea</taxon>
        <taxon>Multicrustacea</taxon>
        <taxon>Malacostraca</taxon>
        <taxon>Eumalacostraca</taxon>
        <taxon>Eucarida</taxon>
        <taxon>Decapoda</taxon>
        <taxon>Pleocyemata</taxon>
        <taxon>Astacidea</taxon>
        <taxon>Parastacoidea</taxon>
        <taxon>Parastacidae</taxon>
        <taxon>Cherax</taxon>
    </lineage>
</organism>
<evidence type="ECO:0000256" key="17">
    <source>
        <dbReference type="PIRSR" id="PIRSR601548-8"/>
    </source>
</evidence>
<feature type="disulfide bond" evidence="15 18">
    <location>
        <begin position="21"/>
        <end position="39"/>
    </location>
</feature>
<keyword evidence="9 15" id="KW-1015">Disulfide bond</keyword>
<evidence type="ECO:0000256" key="19">
    <source>
        <dbReference type="RuleBase" id="RU361144"/>
    </source>
</evidence>
<feature type="non-terminal residue" evidence="20">
    <location>
        <position position="311"/>
    </location>
</feature>
<dbReference type="PANTHER" id="PTHR10514">
    <property type="entry name" value="ANGIOTENSIN-CONVERTING ENZYME"/>
    <property type="match status" value="1"/>
</dbReference>
<evidence type="ECO:0000256" key="4">
    <source>
        <dbReference type="ARBA" id="ARBA00022723"/>
    </source>
</evidence>
<feature type="binding site" evidence="17">
    <location>
        <position position="80"/>
    </location>
    <ligand>
        <name>Zn(2+)</name>
        <dbReference type="ChEBI" id="CHEBI:29105"/>
        <label>2</label>
        <note>catalytic</note>
    </ligand>
</feature>
<feature type="binding site" evidence="17">
    <location>
        <position position="56"/>
    </location>
    <ligand>
        <name>Zn(2+)</name>
        <dbReference type="ChEBI" id="CHEBI:29105"/>
        <label>2</label>
        <note>catalytic</note>
    </ligand>
</feature>
<dbReference type="InterPro" id="IPR001548">
    <property type="entry name" value="Peptidase_M2"/>
</dbReference>
<dbReference type="FunFam" id="1.10.1370.30:FF:000004">
    <property type="entry name" value="Angiotensin-converting enzyme"/>
    <property type="match status" value="1"/>
</dbReference>
<feature type="disulfide bond" evidence="15 18">
    <location>
        <begin position="207"/>
        <end position="225"/>
    </location>
</feature>
<feature type="active site" description="Proton donor 1" evidence="13">
    <location>
        <position position="182"/>
    </location>
</feature>
<dbReference type="Pfam" id="PF01401">
    <property type="entry name" value="Peptidase_M2"/>
    <property type="match status" value="1"/>
</dbReference>
<accession>A0AAW0WQ74</accession>
<comment type="cofactor">
    <cofactor evidence="19">
        <name>Zn(2+)</name>
        <dbReference type="ChEBI" id="CHEBI:29105"/>
    </cofactor>
    <text evidence="19">Binds 1 zinc ion per subunit.</text>
</comment>
<evidence type="ECO:0000256" key="6">
    <source>
        <dbReference type="ARBA" id="ARBA00022801"/>
    </source>
</evidence>
<keyword evidence="5" id="KW-0732">Signal</keyword>
<keyword evidence="10 19" id="KW-0325">Glycoprotein</keyword>
<dbReference type="PANTHER" id="PTHR10514:SF27">
    <property type="entry name" value="ANGIOTENSIN-CONVERTING ENZYME"/>
    <property type="match status" value="1"/>
</dbReference>
<dbReference type="PROSITE" id="PS52011">
    <property type="entry name" value="PEPTIDASE_M2"/>
    <property type="match status" value="1"/>
</dbReference>
<feature type="binding site" evidence="14">
    <location>
        <position position="56"/>
    </location>
    <ligand>
        <name>Zn(2+)</name>
        <dbReference type="ChEBI" id="CHEBI:29105"/>
        <label>1</label>
        <note>catalytic</note>
    </ligand>
</feature>
<evidence type="ECO:0000256" key="14">
    <source>
        <dbReference type="PIRSR" id="PIRSR601548-3"/>
    </source>
</evidence>
<evidence type="ECO:0000256" key="16">
    <source>
        <dbReference type="PIRSR" id="PIRSR601548-6"/>
    </source>
</evidence>
<dbReference type="GO" id="GO:0005886">
    <property type="term" value="C:plasma membrane"/>
    <property type="evidence" value="ECO:0007669"/>
    <property type="project" value="TreeGrafter"/>
</dbReference>
<comment type="catalytic activity">
    <reaction evidence="11">
        <text>Release of a C-terminal dipeptide, oligopeptide-|-Xaa-Yaa, when Xaa is not Pro, and Yaa is neither Asp nor Glu. Thus, conversion of angiotensin I to angiotensin II, with increase in vasoconstrictor activity, but no action on angiotensin II.</text>
        <dbReference type="EC" id="3.4.15.1"/>
    </reaction>
</comment>
<feature type="active site" description="Proton donor 2" evidence="16">
    <location>
        <position position="182"/>
    </location>
</feature>
<feature type="binding site" evidence="14">
    <location>
        <position position="80"/>
    </location>
    <ligand>
        <name>Zn(2+)</name>
        <dbReference type="ChEBI" id="CHEBI:29105"/>
        <label>1</label>
        <note>catalytic</note>
    </ligand>
</feature>
<comment type="caution">
    <text evidence="20">The sequence shown here is derived from an EMBL/GenBank/DDBJ whole genome shotgun (WGS) entry which is preliminary data.</text>
</comment>
<proteinExistence type="inferred from homology"/>
<evidence type="ECO:0000313" key="20">
    <source>
        <dbReference type="EMBL" id="KAK8733777.1"/>
    </source>
</evidence>
<dbReference type="GO" id="GO:0004180">
    <property type="term" value="F:carboxypeptidase activity"/>
    <property type="evidence" value="ECO:0007669"/>
    <property type="project" value="UniProtKB-KW"/>
</dbReference>
<keyword evidence="6 19" id="KW-0378">Hydrolase</keyword>
<keyword evidence="2 19" id="KW-0121">Carboxypeptidase</keyword>
<dbReference type="EC" id="3.4.-.-" evidence="19"/>
<name>A0AAW0WQ74_CHEQU</name>
<evidence type="ECO:0000256" key="8">
    <source>
        <dbReference type="ARBA" id="ARBA00023049"/>
    </source>
</evidence>
<dbReference type="CDD" id="cd06461">
    <property type="entry name" value="M2_ACE"/>
    <property type="match status" value="1"/>
</dbReference>
<evidence type="ECO:0000256" key="9">
    <source>
        <dbReference type="ARBA" id="ARBA00023157"/>
    </source>
</evidence>
<evidence type="ECO:0000256" key="5">
    <source>
        <dbReference type="ARBA" id="ARBA00022729"/>
    </source>
</evidence>
<comment type="caution">
    <text evidence="18">Lacks conserved residue(s) required for the propagation of feature annotation.</text>
</comment>
<evidence type="ECO:0000256" key="11">
    <source>
        <dbReference type="ARBA" id="ARBA00036868"/>
    </source>
</evidence>
<keyword evidence="8 19" id="KW-0482">Metalloprotease</keyword>
<feature type="active site" description="Proton acceptor 2" evidence="16">
    <location>
        <position position="53"/>
    </location>
</feature>
<feature type="binding site" evidence="17">
    <location>
        <position position="52"/>
    </location>
    <ligand>
        <name>Zn(2+)</name>
        <dbReference type="ChEBI" id="CHEBI:29105"/>
        <label>2</label>
        <note>catalytic</note>
    </ligand>
</feature>
<gene>
    <name evidence="20" type="ORF">OTU49_006474</name>
</gene>
<evidence type="ECO:0000256" key="13">
    <source>
        <dbReference type="PIRSR" id="PIRSR601548-1"/>
    </source>
</evidence>
<evidence type="ECO:0000313" key="21">
    <source>
        <dbReference type="Proteomes" id="UP001445076"/>
    </source>
</evidence>
<sequence>MPQEFWEHSILEKPGGREMVCHAYAWDFCNGKDFRIRQCTDVTMNDLIVVHHEMGHVEYFLQYRHLPKIFRAGANPGFHEAIGDVLALSVSTPKHLHKIGLLKEVRNDHEEDINYLLRIALEKVAFLPFGYLVDLWRWDVFSNKIHEDDWNCAWWDLRYNMQGIKPPVHRSEHDFDPGAKFHITTSHPYIQYFVSCVIQFQLHKALCMKAGEYDPLDPAKPLHKCDIYQSKEAGNALGDLLQSGSSKEWPKVMAALTGTHRMDASVLREYFKPLEMWLTEDNERNGEFIGWETDEVLCTREKVMMDTKSDH</sequence>
<dbReference type="SUPFAM" id="SSF55486">
    <property type="entry name" value="Metalloproteases ('zincins'), catalytic domain"/>
    <property type="match status" value="1"/>
</dbReference>
<dbReference type="EMBL" id="JARKIK010000053">
    <property type="protein sequence ID" value="KAK8733777.1"/>
    <property type="molecule type" value="Genomic_DNA"/>
</dbReference>